<dbReference type="Pfam" id="PF13087">
    <property type="entry name" value="AAA_12"/>
    <property type="match status" value="1"/>
</dbReference>
<keyword evidence="9" id="KW-1185">Reference proteome</keyword>
<feature type="domain" description="Helicase ATP-binding" evidence="7">
    <location>
        <begin position="220"/>
        <end position="496"/>
    </location>
</feature>
<evidence type="ECO:0000313" key="8">
    <source>
        <dbReference type="EMBL" id="MDC0708645.1"/>
    </source>
</evidence>
<dbReference type="InterPro" id="IPR027417">
    <property type="entry name" value="P-loop_NTPase"/>
</dbReference>
<feature type="region of interest" description="Disordered" evidence="6">
    <location>
        <begin position="1"/>
        <end position="63"/>
    </location>
</feature>
<evidence type="ECO:0000256" key="2">
    <source>
        <dbReference type="ARBA" id="ARBA00022741"/>
    </source>
</evidence>
<dbReference type="SMART" id="SM00487">
    <property type="entry name" value="DEXDc"/>
    <property type="match status" value="1"/>
</dbReference>
<dbReference type="PANTHER" id="PTHR43788:SF8">
    <property type="entry name" value="DNA-BINDING PROTEIN SMUBP-2"/>
    <property type="match status" value="1"/>
</dbReference>
<evidence type="ECO:0000256" key="6">
    <source>
        <dbReference type="SAM" id="MobiDB-lite"/>
    </source>
</evidence>
<dbReference type="InterPro" id="IPR041677">
    <property type="entry name" value="DNA2/NAM7_AAA_11"/>
</dbReference>
<evidence type="ECO:0000256" key="4">
    <source>
        <dbReference type="ARBA" id="ARBA00022806"/>
    </source>
</evidence>
<dbReference type="Gene3D" id="3.40.50.300">
    <property type="entry name" value="P-loop containing nucleotide triphosphate hydrolases"/>
    <property type="match status" value="4"/>
</dbReference>
<keyword evidence="2" id="KW-0547">Nucleotide-binding</keyword>
<gene>
    <name evidence="8" type="ORF">POL68_09210</name>
</gene>
<comment type="caution">
    <text evidence="8">The sequence shown here is derived from an EMBL/GenBank/DDBJ whole genome shotgun (WGS) entry which is preliminary data.</text>
</comment>
<dbReference type="Pfam" id="PF13086">
    <property type="entry name" value="AAA_11"/>
    <property type="match status" value="1"/>
</dbReference>
<evidence type="ECO:0000256" key="3">
    <source>
        <dbReference type="ARBA" id="ARBA00022801"/>
    </source>
</evidence>
<protein>
    <submittedName>
        <fullName evidence="8">AAA family ATPase</fullName>
    </submittedName>
</protein>
<keyword evidence="4" id="KW-0347">Helicase</keyword>
<dbReference type="RefSeq" id="WP_272146055.1">
    <property type="nucleotide sequence ID" value="NZ_JAQNDM010000002.1"/>
</dbReference>
<name>A0ABT5D4Q0_9BACT</name>
<dbReference type="EMBL" id="JAQNDM010000002">
    <property type="protein sequence ID" value="MDC0708645.1"/>
    <property type="molecule type" value="Genomic_DNA"/>
</dbReference>
<keyword evidence="5" id="KW-0067">ATP-binding</keyword>
<proteinExistence type="inferred from homology"/>
<reference evidence="8 9" key="1">
    <citation type="submission" date="2022-11" db="EMBL/GenBank/DDBJ databases">
        <title>Minimal conservation of predation-associated metabolite biosynthetic gene clusters underscores biosynthetic potential of Myxococcota including descriptions for ten novel species: Archangium lansinium sp. nov., Myxococcus landrumus sp. nov., Nannocystis bai.</title>
        <authorList>
            <person name="Ahearne A."/>
            <person name="Stevens C."/>
            <person name="Dowd S."/>
        </authorList>
    </citation>
    <scope>NUCLEOTIDE SEQUENCE [LARGE SCALE GENOMIC DNA]</scope>
    <source>
        <strain evidence="8 9">NCWAL01</strain>
    </source>
</reference>
<evidence type="ECO:0000256" key="1">
    <source>
        <dbReference type="ARBA" id="ARBA00007913"/>
    </source>
</evidence>
<feature type="compositionally biased region" description="Basic and acidic residues" evidence="6">
    <location>
        <begin position="1"/>
        <end position="23"/>
    </location>
</feature>
<dbReference type="PANTHER" id="PTHR43788">
    <property type="entry name" value="DNA2/NAM7 HELICASE FAMILY MEMBER"/>
    <property type="match status" value="1"/>
</dbReference>
<dbReference type="Proteomes" id="UP001221838">
    <property type="component" value="Unassembled WGS sequence"/>
</dbReference>
<dbReference type="InterPro" id="IPR014001">
    <property type="entry name" value="Helicase_ATP-bd"/>
</dbReference>
<comment type="similarity">
    <text evidence="1">Belongs to the DNA2/NAM7 helicase family.</text>
</comment>
<organism evidence="8 9">
    <name type="scientific">Stigmatella ashevillensis</name>
    <dbReference type="NCBI Taxonomy" id="2995309"/>
    <lineage>
        <taxon>Bacteria</taxon>
        <taxon>Pseudomonadati</taxon>
        <taxon>Myxococcota</taxon>
        <taxon>Myxococcia</taxon>
        <taxon>Myxococcales</taxon>
        <taxon>Cystobacterineae</taxon>
        <taxon>Archangiaceae</taxon>
        <taxon>Stigmatella</taxon>
    </lineage>
</organism>
<accession>A0ABT5D4Q0</accession>
<keyword evidence="3" id="KW-0378">Hydrolase</keyword>
<dbReference type="InterPro" id="IPR047187">
    <property type="entry name" value="SF1_C_Upf1"/>
</dbReference>
<sequence>MMRRTHEDSSHPGEVRPTLRVEYDPDAGGEWPRPAPGPRGSAAKGEEAPVRDLSAPVEGSPAEREAMQAAVSTGRRREAWVPPEYLPEALREALVAERGQYRAQRLQEVRELGLTGPGVLGLVPVPAADPDWSGGSLLGFVGEELVFAGNIVHLDFETGRVFAASDSGEDLDRRVLKAERWCYRPYDFAEALCAAASSYANRQPALAQALLRACGEEPPAPLSPKDSERLPVDRLWCQPWGCIWGPPGTGKTTAVAGLIAQALRAYPGERILAVAPTNRAADELVMRVSALLEREPIPLRPLARSIFRGGTGANEALAKLPTVALEEAKAHKLRNTIQERELELTRERARSGPAQELARMQAELRTLRGRVKDPTLREAEKGDSPLMVLTVHRALKLVAELDGEETFARLVVDEAGMVTRAATALLAPLARHVTLAGDPKQIGPVSRVAEGVGKDTQRWLRASGLSHLEDAVKDAARPDVLLLRTQHRMHPDIAQVVSHFCYGGALENGEIVLARAEKPAPVSAFPSRAAWVVLDGLSRDARHLTHGRGETGSGYQRELSAGLAVSLARQAVRAGLTVLCVTPYRAQAALLRRLGGAAGLRGDVFSASTIHRQQGTQYDVVMVDTVAGGRPFPPHTLIPLLNVAASRARDYLLVLASRAEARASPVPARFLSLLPRVRVHPGETPRLELLASQPRPPPAPTPPLVPVGLGGEIEGARTSQPLFTQEQVSLFERRFDDGHHLVRGVAGSGKTYVLAHWVVRYLLERPQARVLVSFFNRSLAPLVDKLLTEAVILRAGAERVRALRAQVTVRHAGALRQPEPGSFDAVFVDEAQDMDAKALARLHGLVRPQVLPDGREVRCFQLFMDDSQNVYGQIPIDALKEQLPEGLSFRGRTRVLKETFRATRDILDMAFNVVLDPLRQHGVSEPGMREYMKVHELARERLLWLPEETLEGVFRVQSTERGGVLPQVRGFASSTGEARWVAQEVARLVREEGVLPGDILVVAPVMPASFTEALVRAGVPAEAYGGKGGRDVGDFRVSGVDHVRATTVFSCKGHECPIVFFAGLEALDAIEAWMEGARQRTPRENERIRRAMFYVGATRAMKRQYLTGVRGGRFLKVATAYAEALAGERSGGGQPS</sequence>
<dbReference type="InterPro" id="IPR050534">
    <property type="entry name" value="Coronavir_polyprotein_1ab"/>
</dbReference>
<evidence type="ECO:0000256" key="5">
    <source>
        <dbReference type="ARBA" id="ARBA00022840"/>
    </source>
</evidence>
<evidence type="ECO:0000259" key="7">
    <source>
        <dbReference type="SMART" id="SM00487"/>
    </source>
</evidence>
<evidence type="ECO:0000313" key="9">
    <source>
        <dbReference type="Proteomes" id="UP001221838"/>
    </source>
</evidence>
<dbReference type="InterPro" id="IPR041679">
    <property type="entry name" value="DNA2/NAM7-like_C"/>
</dbReference>
<dbReference type="SUPFAM" id="SSF52540">
    <property type="entry name" value="P-loop containing nucleoside triphosphate hydrolases"/>
    <property type="match status" value="2"/>
</dbReference>
<dbReference type="CDD" id="cd18808">
    <property type="entry name" value="SF1_C_Upf1"/>
    <property type="match status" value="1"/>
</dbReference>